<feature type="transmembrane region" description="Helical" evidence="9">
    <location>
        <begin position="315"/>
        <end position="335"/>
    </location>
</feature>
<keyword evidence="7 9" id="KW-0472">Membrane</keyword>
<evidence type="ECO:0000256" key="2">
    <source>
        <dbReference type="ARBA" id="ARBA00004687"/>
    </source>
</evidence>
<protein>
    <submittedName>
        <fullName evidence="10">Uncharacterized protein</fullName>
    </submittedName>
</protein>
<dbReference type="PANTHER" id="PTHR12982">
    <property type="entry name" value="PHOSPHATIDYLINOSITOL GLYCAN, CLASS C"/>
    <property type="match status" value="1"/>
</dbReference>
<feature type="transmembrane region" description="Helical" evidence="9">
    <location>
        <begin position="116"/>
        <end position="132"/>
    </location>
</feature>
<feature type="region of interest" description="Disordered" evidence="8">
    <location>
        <begin position="18"/>
        <end position="43"/>
    </location>
</feature>
<evidence type="ECO:0000256" key="6">
    <source>
        <dbReference type="ARBA" id="ARBA00022989"/>
    </source>
</evidence>
<reference evidence="10" key="1">
    <citation type="submission" date="2021-01" db="EMBL/GenBank/DDBJ databases">
        <authorList>
            <person name="Corre E."/>
            <person name="Pelletier E."/>
            <person name="Niang G."/>
            <person name="Scheremetjew M."/>
            <person name="Finn R."/>
            <person name="Kale V."/>
            <person name="Holt S."/>
            <person name="Cochrane G."/>
            <person name="Meng A."/>
            <person name="Brown T."/>
            <person name="Cohen L."/>
        </authorList>
    </citation>
    <scope>NUCLEOTIDE SEQUENCE</scope>
    <source>
        <strain evidence="10">CCMP3303</strain>
    </source>
</reference>
<name>A0A7S0AGE4_9STRA</name>
<dbReference type="AlphaFoldDB" id="A0A7S0AGE4"/>
<gene>
    <name evidence="10" type="ORF">MPOL1434_LOCUS1610</name>
</gene>
<dbReference type="GO" id="GO:0000506">
    <property type="term" value="C:glycosylphosphatidylinositol-N-acetylglucosaminyltransferase (GPI-GnT) complex"/>
    <property type="evidence" value="ECO:0007669"/>
    <property type="project" value="TreeGrafter"/>
</dbReference>
<evidence type="ECO:0000256" key="7">
    <source>
        <dbReference type="ARBA" id="ARBA00023136"/>
    </source>
</evidence>
<feature type="transmembrane region" description="Helical" evidence="9">
    <location>
        <begin position="232"/>
        <end position="251"/>
    </location>
</feature>
<organism evidence="10">
    <name type="scientific">Minutocellus polymorphus</name>
    <dbReference type="NCBI Taxonomy" id="265543"/>
    <lineage>
        <taxon>Eukaryota</taxon>
        <taxon>Sar</taxon>
        <taxon>Stramenopiles</taxon>
        <taxon>Ochrophyta</taxon>
        <taxon>Bacillariophyta</taxon>
        <taxon>Mediophyceae</taxon>
        <taxon>Cymatosirophycidae</taxon>
        <taxon>Cymatosirales</taxon>
        <taxon>Cymatosiraceae</taxon>
        <taxon>Minutocellus</taxon>
    </lineage>
</organism>
<keyword evidence="6 9" id="KW-1133">Transmembrane helix</keyword>
<proteinExistence type="inferred from homology"/>
<feature type="transmembrane region" description="Helical" evidence="9">
    <location>
        <begin position="153"/>
        <end position="174"/>
    </location>
</feature>
<evidence type="ECO:0000256" key="8">
    <source>
        <dbReference type="SAM" id="MobiDB-lite"/>
    </source>
</evidence>
<feature type="transmembrane region" description="Helical" evidence="9">
    <location>
        <begin position="288"/>
        <end position="309"/>
    </location>
</feature>
<keyword evidence="5 9" id="KW-0812">Transmembrane</keyword>
<comment type="pathway">
    <text evidence="2">Glycolipid biosynthesis; glycosylphosphatidylinositol-anchor biosynthesis.</text>
</comment>
<evidence type="ECO:0000313" key="10">
    <source>
        <dbReference type="EMBL" id="CAD8361806.1"/>
    </source>
</evidence>
<dbReference type="Pfam" id="PF06432">
    <property type="entry name" value="GPI2"/>
    <property type="match status" value="1"/>
</dbReference>
<comment type="subcellular location">
    <subcellularLocation>
        <location evidence="1">Membrane</location>
        <topology evidence="1">Multi-pass membrane protein</topology>
    </subcellularLocation>
</comment>
<evidence type="ECO:0000256" key="9">
    <source>
        <dbReference type="SAM" id="Phobius"/>
    </source>
</evidence>
<evidence type="ECO:0000256" key="5">
    <source>
        <dbReference type="ARBA" id="ARBA00022692"/>
    </source>
</evidence>
<evidence type="ECO:0000256" key="3">
    <source>
        <dbReference type="ARBA" id="ARBA00008321"/>
    </source>
</evidence>
<accession>A0A7S0AGE4</accession>
<dbReference type="UniPathway" id="UPA00196"/>
<evidence type="ECO:0000256" key="4">
    <source>
        <dbReference type="ARBA" id="ARBA00022502"/>
    </source>
</evidence>
<feature type="transmembrane region" description="Helical" evidence="9">
    <location>
        <begin position="186"/>
        <end position="205"/>
    </location>
</feature>
<dbReference type="EMBL" id="HBEJ01002770">
    <property type="protein sequence ID" value="CAD8361806.1"/>
    <property type="molecule type" value="Transcribed_RNA"/>
</dbReference>
<dbReference type="PANTHER" id="PTHR12982:SF0">
    <property type="entry name" value="PHOSPHATIDYLINOSITOL N-ACETYLGLUCOSAMINYLTRANSFERASE SUBUNIT C"/>
    <property type="match status" value="1"/>
</dbReference>
<feature type="transmembrane region" description="Helical" evidence="9">
    <location>
        <begin position="257"/>
        <end position="276"/>
    </location>
</feature>
<dbReference type="GO" id="GO:0006506">
    <property type="term" value="P:GPI anchor biosynthetic process"/>
    <property type="evidence" value="ECO:0007669"/>
    <property type="project" value="UniProtKB-UniPathway"/>
</dbReference>
<dbReference type="InterPro" id="IPR009450">
    <property type="entry name" value="Plno_GlcNAc_GPI2"/>
</dbReference>
<evidence type="ECO:0000256" key="1">
    <source>
        <dbReference type="ARBA" id="ARBA00004141"/>
    </source>
</evidence>
<keyword evidence="4" id="KW-0337">GPI-anchor biosynthesis</keyword>
<comment type="similarity">
    <text evidence="3">Belongs to the PIGC family.</text>
</comment>
<sequence>MSRYALYPKLWRTCSADEDDDRQWNNETTSTDHSTGLSGAGGVGGTTESFLRARSVPSTDLVSLEVQRPQPRYLIDIVNNSMVVGEEFVLTCLFLARHRDAIEDRETTLNGESKQVLSMVAVVLAAVLIFYNSESLSDEEKRVTNAKKRRKRLLVRASDAIILAAILRFLASVLRTLTASYSSDTVNALAIGGMVVHLLACDYSYALGTSTRGKIGGDELGRSRRQVGRPTFLGGSVSLNAALFSTTLLASRLPTNVMSYAFISCAVVLFAFYPAVRHTIAANQSQSKVFTLCQIITIAATSATIPSLSNMLERIVFFGTLGFICAVSPLAKWSLQHRKEIIVGPWDIVHIVVEE</sequence>